<feature type="signal peptide" evidence="10">
    <location>
        <begin position="1"/>
        <end position="21"/>
    </location>
</feature>
<reference evidence="13" key="2">
    <citation type="submission" date="2020-08" db="EMBL/GenBank/DDBJ databases">
        <authorList>
            <person name="Kikuchi T."/>
        </authorList>
    </citation>
    <scope>NUCLEOTIDE SEQUENCE</scope>
    <source>
        <strain evidence="12">Ka4C1</strain>
    </source>
</reference>
<dbReference type="GO" id="GO:0012505">
    <property type="term" value="C:endomembrane system"/>
    <property type="evidence" value="ECO:0007669"/>
    <property type="project" value="UniProtKB-SubCell"/>
</dbReference>
<sequence>MTFRDAGIILILVVEQFLLSSLPLDQFLYITVKSTESNHNTRLKDLQNTWFKDLKQAEINIVSDSENGLDGWLKEKVVATNCGKSHARRDLVCKLQKELQLFKHANAKWSCHFDDDSYVNVKNLKQFLSNYDENDVYYIGKAMTGPIKVNQDYKFMFATGGAGFCISRGVLNLLQDEAIAQFSHLSEELGMPDDMTLAVFLDKKAGVRLTYRSEFHSHLESHLIHLQDLQYQVSLARTVIPGTFAMDKVRWMEKIDCFLNLTRCKYQEYTA</sequence>
<evidence type="ECO:0000313" key="12">
    <source>
        <dbReference type="EMBL" id="CAD5222597.1"/>
    </source>
</evidence>
<keyword evidence="3" id="KW-0328">Glycosyltransferase</keyword>
<dbReference type="InterPro" id="IPR003378">
    <property type="entry name" value="Fringe-like_glycosylTrfase"/>
</dbReference>
<feature type="domain" description="Fringe-like glycosyltransferase" evidence="11">
    <location>
        <begin position="28"/>
        <end position="237"/>
    </location>
</feature>
<evidence type="ECO:0000313" key="15">
    <source>
        <dbReference type="Proteomes" id="UP000659654"/>
    </source>
</evidence>
<evidence type="ECO:0000259" key="11">
    <source>
        <dbReference type="Pfam" id="PF02434"/>
    </source>
</evidence>
<evidence type="ECO:0000256" key="9">
    <source>
        <dbReference type="ARBA" id="ARBA00037847"/>
    </source>
</evidence>
<proteinExistence type="inferred from homology"/>
<dbReference type="Pfam" id="PF02434">
    <property type="entry name" value="Fringe"/>
    <property type="match status" value="1"/>
</dbReference>
<evidence type="ECO:0000256" key="7">
    <source>
        <dbReference type="ARBA" id="ARBA00022989"/>
    </source>
</evidence>
<keyword evidence="4" id="KW-0808">Transferase</keyword>
<dbReference type="GO" id="GO:0016757">
    <property type="term" value="F:glycosyltransferase activity"/>
    <property type="evidence" value="ECO:0007669"/>
    <property type="project" value="UniProtKB-KW"/>
</dbReference>
<evidence type="ECO:0000256" key="2">
    <source>
        <dbReference type="ARBA" id="ARBA00008661"/>
    </source>
</evidence>
<dbReference type="Gene3D" id="3.90.550.50">
    <property type="match status" value="1"/>
</dbReference>
<dbReference type="PANTHER" id="PTHR10811">
    <property type="entry name" value="FRINGE-RELATED"/>
    <property type="match status" value="1"/>
</dbReference>
<evidence type="ECO:0000313" key="14">
    <source>
        <dbReference type="Proteomes" id="UP000095284"/>
    </source>
</evidence>
<organism evidence="14 16">
    <name type="scientific">Bursaphelenchus xylophilus</name>
    <name type="common">Pinewood nematode worm</name>
    <name type="synonym">Aphelenchoides xylophilus</name>
    <dbReference type="NCBI Taxonomy" id="6326"/>
    <lineage>
        <taxon>Eukaryota</taxon>
        <taxon>Metazoa</taxon>
        <taxon>Ecdysozoa</taxon>
        <taxon>Nematoda</taxon>
        <taxon>Chromadorea</taxon>
        <taxon>Rhabditida</taxon>
        <taxon>Tylenchina</taxon>
        <taxon>Tylenchomorpha</taxon>
        <taxon>Aphelenchoidea</taxon>
        <taxon>Aphelenchoididae</taxon>
        <taxon>Bursaphelenchus</taxon>
    </lineage>
</organism>
<dbReference type="SMR" id="A0A1I7SR58"/>
<evidence type="ECO:0000256" key="3">
    <source>
        <dbReference type="ARBA" id="ARBA00022676"/>
    </source>
</evidence>
<keyword evidence="7" id="KW-1133">Transmembrane helix</keyword>
<protein>
    <submittedName>
        <fullName evidence="12">(pine wood nematode) hypothetical protein</fullName>
    </submittedName>
</protein>
<comment type="subcellular location">
    <subcellularLocation>
        <location evidence="9">Endomembrane system</location>
        <topology evidence="9">Single-pass membrane protein</topology>
    </subcellularLocation>
    <subcellularLocation>
        <location evidence="1">Membrane</location>
        <topology evidence="1">Single-pass type II membrane protein</topology>
    </subcellularLocation>
</comment>
<evidence type="ECO:0000256" key="5">
    <source>
        <dbReference type="ARBA" id="ARBA00022692"/>
    </source>
</evidence>
<dbReference type="GO" id="GO:0016020">
    <property type="term" value="C:membrane"/>
    <property type="evidence" value="ECO:0007669"/>
    <property type="project" value="UniProtKB-SubCell"/>
</dbReference>
<gene>
    <name evidence="12" type="ORF">BXYJ_LOCUS7558</name>
</gene>
<dbReference type="Proteomes" id="UP000095284">
    <property type="component" value="Unplaced"/>
</dbReference>
<evidence type="ECO:0000256" key="6">
    <source>
        <dbReference type="ARBA" id="ARBA00022968"/>
    </source>
</evidence>
<dbReference type="eggNOG" id="ENOG502QV30">
    <property type="taxonomic scope" value="Eukaryota"/>
</dbReference>
<keyword evidence="6" id="KW-0735">Signal-anchor</keyword>
<dbReference type="EMBL" id="CAJFCV020000003">
    <property type="protein sequence ID" value="CAG9110867.1"/>
    <property type="molecule type" value="Genomic_DNA"/>
</dbReference>
<feature type="chain" id="PRO_5036022257" evidence="10">
    <location>
        <begin position="22"/>
        <end position="271"/>
    </location>
</feature>
<name>A0A1I7SR58_BURXY</name>
<evidence type="ECO:0000256" key="4">
    <source>
        <dbReference type="ARBA" id="ARBA00022679"/>
    </source>
</evidence>
<evidence type="ECO:0000256" key="10">
    <source>
        <dbReference type="SAM" id="SignalP"/>
    </source>
</evidence>
<evidence type="ECO:0000256" key="1">
    <source>
        <dbReference type="ARBA" id="ARBA00004606"/>
    </source>
</evidence>
<dbReference type="OrthoDB" id="8959630at2759"/>
<reference evidence="16" key="1">
    <citation type="submission" date="2016-11" db="UniProtKB">
        <authorList>
            <consortium name="WormBaseParasite"/>
        </authorList>
    </citation>
    <scope>IDENTIFICATION</scope>
</reference>
<dbReference type="Proteomes" id="UP000582659">
    <property type="component" value="Unassembled WGS sequence"/>
</dbReference>
<accession>A0A1I7SR58</accession>
<comment type="similarity">
    <text evidence="2">Belongs to the glycosyltransferase 31 family.</text>
</comment>
<dbReference type="EMBL" id="CAJFDI010000003">
    <property type="protein sequence ID" value="CAD5222597.1"/>
    <property type="molecule type" value="Genomic_DNA"/>
</dbReference>
<keyword evidence="10" id="KW-0732">Signal</keyword>
<dbReference type="WBParaSite" id="BXY_1552200.1">
    <property type="protein sequence ID" value="BXY_1552200.1"/>
    <property type="gene ID" value="BXY_1552200"/>
</dbReference>
<keyword evidence="15" id="KW-1185">Reference proteome</keyword>
<evidence type="ECO:0000313" key="16">
    <source>
        <dbReference type="WBParaSite" id="BXY_1552200.1"/>
    </source>
</evidence>
<dbReference type="AlphaFoldDB" id="A0A1I7SR58"/>
<evidence type="ECO:0000313" key="13">
    <source>
        <dbReference type="EMBL" id="CAG9110867.1"/>
    </source>
</evidence>
<keyword evidence="8" id="KW-0472">Membrane</keyword>
<evidence type="ECO:0000256" key="8">
    <source>
        <dbReference type="ARBA" id="ARBA00023136"/>
    </source>
</evidence>
<dbReference type="Proteomes" id="UP000659654">
    <property type="component" value="Unassembled WGS sequence"/>
</dbReference>
<keyword evidence="5" id="KW-0812">Transmembrane</keyword>